<dbReference type="PROSITE" id="PS50240">
    <property type="entry name" value="TRYPSIN_DOM"/>
    <property type="match status" value="1"/>
</dbReference>
<evidence type="ECO:0000259" key="5">
    <source>
        <dbReference type="PROSITE" id="PS50240"/>
    </source>
</evidence>
<evidence type="ECO:0000256" key="4">
    <source>
        <dbReference type="ARBA" id="ARBA00077177"/>
    </source>
</evidence>
<dbReference type="GO" id="GO:0006508">
    <property type="term" value="P:proteolysis"/>
    <property type="evidence" value="ECO:0007669"/>
    <property type="project" value="InterPro"/>
</dbReference>
<dbReference type="EnsemblMetazoa" id="GMOY008214-RA">
    <property type="protein sequence ID" value="GMOY008214-PA"/>
    <property type="gene ID" value="GMOY008214"/>
</dbReference>
<keyword evidence="1" id="KW-1015">Disulfide bond</keyword>
<accession>A0A1B0G4G7</accession>
<dbReference type="SMART" id="SM00020">
    <property type="entry name" value="Tryp_SPc"/>
    <property type="match status" value="1"/>
</dbReference>
<feature type="domain" description="Peptidase S1" evidence="5">
    <location>
        <begin position="35"/>
        <end position="250"/>
    </location>
</feature>
<dbReference type="FunFam" id="2.40.10.10:FF:000068">
    <property type="entry name" value="transmembrane protease serine 2"/>
    <property type="match status" value="1"/>
</dbReference>
<dbReference type="STRING" id="37546.A0A1B0G4G7"/>
<evidence type="ECO:0000313" key="6">
    <source>
        <dbReference type="EnsemblMetazoa" id="GMOY008214-PA"/>
    </source>
</evidence>
<sequence length="250" mass="27822">MENPTEEEIISFDNEAAMILFNTSDRSSDHNASPIKGGYSANNHELIKHVVSILYDNDHVCGGNIIKPDCILTAAHCLTKQGMILSPAKMKVVAGQAHRTQKSNTTQIRNARKLLAHRRWIGGWALYCDIGLIKLENEFNLNNDFVSVIALPQYAVAPNTNCTSLGWGRLYENGPLADDIQIGDFYILPCEELKDILEFPYSTYLSPGMICVIPHSTGVQVLPGDSGGPLICDVKFFHKFYFEEVRWCGS</sequence>
<evidence type="ECO:0000256" key="1">
    <source>
        <dbReference type="ARBA" id="ARBA00023157"/>
    </source>
</evidence>
<dbReference type="PROSITE" id="PS00134">
    <property type="entry name" value="TRYPSIN_HIS"/>
    <property type="match status" value="1"/>
</dbReference>
<protein>
    <recommendedName>
        <fullName evidence="3">Lectizyme</fullName>
    </recommendedName>
    <alternativeName>
        <fullName evidence="4">Proteolytic lectin</fullName>
    </alternativeName>
</protein>
<dbReference type="PRINTS" id="PR00722">
    <property type="entry name" value="CHYMOTRYPSIN"/>
</dbReference>
<dbReference type="CDD" id="cd00190">
    <property type="entry name" value="Tryp_SPc"/>
    <property type="match status" value="1"/>
</dbReference>
<keyword evidence="7" id="KW-1185">Reference proteome</keyword>
<dbReference type="InterPro" id="IPR001254">
    <property type="entry name" value="Trypsin_dom"/>
</dbReference>
<name>A0A1B0G4G7_GLOMM</name>
<reference evidence="6" key="1">
    <citation type="submission" date="2020-05" db="UniProtKB">
        <authorList>
            <consortium name="EnsemblMetazoa"/>
        </authorList>
    </citation>
    <scope>IDENTIFICATION</scope>
    <source>
        <strain evidence="6">Yale</strain>
    </source>
</reference>
<dbReference type="Proteomes" id="UP000092444">
    <property type="component" value="Unassembled WGS sequence"/>
</dbReference>
<dbReference type="GO" id="GO:0004252">
    <property type="term" value="F:serine-type endopeptidase activity"/>
    <property type="evidence" value="ECO:0007669"/>
    <property type="project" value="InterPro"/>
</dbReference>
<dbReference type="SUPFAM" id="SSF50494">
    <property type="entry name" value="Trypsin-like serine proteases"/>
    <property type="match status" value="1"/>
</dbReference>
<comment type="function">
    <text evidence="2">Protein with lectin and protease activity involved in the establishment of trypanosome infections in tsetse flies. Binds D-glucosamine and agglutinates bloodstream-form trypanosomes and rabbit red blood cells. Capable of inducing transformation of bloodstream-form trypanosomes into procyclic (midgut) forms in vitro.</text>
</comment>
<proteinExistence type="predicted"/>
<evidence type="ECO:0000256" key="2">
    <source>
        <dbReference type="ARBA" id="ARBA00057221"/>
    </source>
</evidence>
<dbReference type="InterPro" id="IPR043504">
    <property type="entry name" value="Peptidase_S1_PA_chymotrypsin"/>
</dbReference>
<dbReference type="InterPro" id="IPR009003">
    <property type="entry name" value="Peptidase_S1_PA"/>
</dbReference>
<dbReference type="Gene3D" id="2.40.10.10">
    <property type="entry name" value="Trypsin-like serine proteases"/>
    <property type="match status" value="1"/>
</dbReference>
<dbReference type="PANTHER" id="PTHR24252">
    <property type="entry name" value="ACROSIN-RELATED"/>
    <property type="match status" value="1"/>
</dbReference>
<dbReference type="VEuPathDB" id="VectorBase:GMOY008214"/>
<dbReference type="AlphaFoldDB" id="A0A1B0G4G7"/>
<evidence type="ECO:0000313" key="7">
    <source>
        <dbReference type="Proteomes" id="UP000092444"/>
    </source>
</evidence>
<dbReference type="Pfam" id="PF00089">
    <property type="entry name" value="Trypsin"/>
    <property type="match status" value="1"/>
</dbReference>
<dbReference type="PhylomeDB" id="A0A1B0G4G7"/>
<organism evidence="6 7">
    <name type="scientific">Glossina morsitans morsitans</name>
    <name type="common">Savannah tsetse fly</name>
    <dbReference type="NCBI Taxonomy" id="37546"/>
    <lineage>
        <taxon>Eukaryota</taxon>
        <taxon>Metazoa</taxon>
        <taxon>Ecdysozoa</taxon>
        <taxon>Arthropoda</taxon>
        <taxon>Hexapoda</taxon>
        <taxon>Insecta</taxon>
        <taxon>Pterygota</taxon>
        <taxon>Neoptera</taxon>
        <taxon>Endopterygota</taxon>
        <taxon>Diptera</taxon>
        <taxon>Brachycera</taxon>
        <taxon>Muscomorpha</taxon>
        <taxon>Hippoboscoidea</taxon>
        <taxon>Glossinidae</taxon>
        <taxon>Glossina</taxon>
    </lineage>
</organism>
<dbReference type="EMBL" id="CCAG010021879">
    <property type="status" value="NOT_ANNOTATED_CDS"/>
    <property type="molecule type" value="Genomic_DNA"/>
</dbReference>
<evidence type="ECO:0000256" key="3">
    <source>
        <dbReference type="ARBA" id="ARBA00067663"/>
    </source>
</evidence>
<dbReference type="InterPro" id="IPR018114">
    <property type="entry name" value="TRYPSIN_HIS"/>
</dbReference>
<dbReference type="InterPro" id="IPR001314">
    <property type="entry name" value="Peptidase_S1A"/>
</dbReference>
<dbReference type="PANTHER" id="PTHR24252:SF7">
    <property type="entry name" value="HYALIN"/>
    <property type="match status" value="1"/>
</dbReference>